<dbReference type="PANTHER" id="PTHR42982:SF1">
    <property type="entry name" value="SEC-INDEPENDENT PROTEIN TRANSLOCASE PROTEIN TATA"/>
    <property type="match status" value="1"/>
</dbReference>
<evidence type="ECO:0000256" key="8">
    <source>
        <dbReference type="ARBA" id="ARBA00023136"/>
    </source>
</evidence>
<comment type="subunit">
    <text evidence="9">The Tat system comprises two distinct complexes: a TatABC complex, containing multiple copies of TatA, TatB and TatC subunits, and a separate TatA complex, containing only TatA subunits. Substrates initially bind to the TatABC complex, which probably triggers association of the separate TatA complex to form the active translocon.</text>
</comment>
<feature type="compositionally biased region" description="Low complexity" evidence="10">
    <location>
        <begin position="74"/>
        <end position="95"/>
    </location>
</feature>
<proteinExistence type="inferred from homology"/>
<dbReference type="EMBL" id="VFMM01000002">
    <property type="protein sequence ID" value="TQJ11669.1"/>
    <property type="molecule type" value="Genomic_DNA"/>
</dbReference>
<accession>A0A542E8Q8</accession>
<dbReference type="InterPro" id="IPR006312">
    <property type="entry name" value="TatA/E"/>
</dbReference>
<evidence type="ECO:0000256" key="1">
    <source>
        <dbReference type="ARBA" id="ARBA00004162"/>
    </source>
</evidence>
<evidence type="ECO:0000256" key="3">
    <source>
        <dbReference type="ARBA" id="ARBA00022475"/>
    </source>
</evidence>
<dbReference type="OrthoDB" id="3830250at2"/>
<keyword evidence="5 9" id="KW-0653">Protein transport</keyword>
<reference evidence="11 12" key="1">
    <citation type="submission" date="2019-06" db="EMBL/GenBank/DDBJ databases">
        <title>Sequencing the genomes of 1000 actinobacteria strains.</title>
        <authorList>
            <person name="Klenk H.-P."/>
        </authorList>
    </citation>
    <scope>NUCLEOTIDE SEQUENCE [LARGE SCALE GENOMIC DNA]</scope>
    <source>
        <strain evidence="11 12">DSM 17305</strain>
    </source>
</reference>
<evidence type="ECO:0000313" key="11">
    <source>
        <dbReference type="EMBL" id="TQJ11669.1"/>
    </source>
</evidence>
<dbReference type="Proteomes" id="UP000316298">
    <property type="component" value="Unassembled WGS sequence"/>
</dbReference>
<evidence type="ECO:0000256" key="7">
    <source>
        <dbReference type="ARBA" id="ARBA00023010"/>
    </source>
</evidence>
<feature type="compositionally biased region" description="Pro residues" evidence="10">
    <location>
        <begin position="110"/>
        <end position="130"/>
    </location>
</feature>
<evidence type="ECO:0000256" key="4">
    <source>
        <dbReference type="ARBA" id="ARBA00022692"/>
    </source>
</evidence>
<keyword evidence="3 9" id="KW-1003">Cell membrane</keyword>
<feature type="region of interest" description="Disordered" evidence="10">
    <location>
        <begin position="43"/>
        <end position="139"/>
    </location>
</feature>
<evidence type="ECO:0000256" key="2">
    <source>
        <dbReference type="ARBA" id="ARBA00022448"/>
    </source>
</evidence>
<sequence>MVPELALPEGGEWIVILVIVVLLFGAKKLPELTRNAAKAMKEFEKARQGSDDETPAQVTQSQPQATQPPPPQAQQPIQPQAAQPQPQATQPQAQAPQPPQPQAQVQTQPVGPPAPQAPAAPHATPAPQPPTDGTQNTGQ</sequence>
<name>A0A542E8Q8_9ACTN</name>
<evidence type="ECO:0000256" key="10">
    <source>
        <dbReference type="SAM" id="MobiDB-lite"/>
    </source>
</evidence>
<dbReference type="InterPro" id="IPR003369">
    <property type="entry name" value="TatA/B/E"/>
</dbReference>
<organism evidence="11 12">
    <name type="scientific">Kribbella jejuensis</name>
    <dbReference type="NCBI Taxonomy" id="236068"/>
    <lineage>
        <taxon>Bacteria</taxon>
        <taxon>Bacillati</taxon>
        <taxon>Actinomycetota</taxon>
        <taxon>Actinomycetes</taxon>
        <taxon>Propionibacteriales</taxon>
        <taxon>Kribbellaceae</taxon>
        <taxon>Kribbella</taxon>
    </lineage>
</organism>
<keyword evidence="12" id="KW-1185">Reference proteome</keyword>
<dbReference type="Pfam" id="PF02416">
    <property type="entry name" value="TatA_B_E"/>
    <property type="match status" value="1"/>
</dbReference>
<keyword evidence="2 9" id="KW-0813">Transport</keyword>
<comment type="function">
    <text evidence="9">Part of the twin-arginine translocation (Tat) system that transports large folded proteins containing a characteristic twin-arginine motif in their signal peptide across membranes. TatA could form the protein-conducting channel of the Tat system.</text>
</comment>
<keyword evidence="7 9" id="KW-0811">Translocation</keyword>
<comment type="subcellular location">
    <subcellularLocation>
        <location evidence="1 9">Cell membrane</location>
        <topology evidence="1 9">Single-pass membrane protein</topology>
    </subcellularLocation>
</comment>
<keyword evidence="8 9" id="KW-0472">Membrane</keyword>
<gene>
    <name evidence="9" type="primary">tatA</name>
    <name evidence="11" type="ORF">FB475_4590</name>
</gene>
<dbReference type="GO" id="GO:0043953">
    <property type="term" value="P:protein transport by the Tat complex"/>
    <property type="evidence" value="ECO:0007669"/>
    <property type="project" value="UniProtKB-UniRule"/>
</dbReference>
<keyword evidence="4 9" id="KW-0812">Transmembrane</keyword>
<evidence type="ECO:0000256" key="5">
    <source>
        <dbReference type="ARBA" id="ARBA00022927"/>
    </source>
</evidence>
<dbReference type="GO" id="GO:0033281">
    <property type="term" value="C:TAT protein transport complex"/>
    <property type="evidence" value="ECO:0007669"/>
    <property type="project" value="UniProtKB-UniRule"/>
</dbReference>
<evidence type="ECO:0000256" key="9">
    <source>
        <dbReference type="HAMAP-Rule" id="MF_00236"/>
    </source>
</evidence>
<dbReference type="Gene3D" id="1.20.5.3310">
    <property type="match status" value="1"/>
</dbReference>
<dbReference type="PANTHER" id="PTHR42982">
    <property type="entry name" value="SEC-INDEPENDENT PROTEIN TRANSLOCASE PROTEIN TATA"/>
    <property type="match status" value="1"/>
</dbReference>
<feature type="compositionally biased region" description="Low complexity" evidence="10">
    <location>
        <begin position="55"/>
        <end position="65"/>
    </location>
</feature>
<evidence type="ECO:0000313" key="12">
    <source>
        <dbReference type="Proteomes" id="UP000316298"/>
    </source>
</evidence>
<evidence type="ECO:0000256" key="6">
    <source>
        <dbReference type="ARBA" id="ARBA00022989"/>
    </source>
</evidence>
<comment type="caution">
    <text evidence="11">The sequence shown here is derived from an EMBL/GenBank/DDBJ whole genome shotgun (WGS) entry which is preliminary data.</text>
</comment>
<dbReference type="RefSeq" id="WP_141858599.1">
    <property type="nucleotide sequence ID" value="NZ_BAAAKA010000001.1"/>
</dbReference>
<dbReference type="AlphaFoldDB" id="A0A542E8Q8"/>
<dbReference type="HAMAP" id="MF_00236">
    <property type="entry name" value="TatA_E"/>
    <property type="match status" value="1"/>
</dbReference>
<keyword evidence="6 9" id="KW-1133">Transmembrane helix</keyword>
<comment type="similarity">
    <text evidence="9">Belongs to the TatA/E family.</text>
</comment>
<feature type="transmembrane region" description="Helical" evidence="9">
    <location>
        <begin position="13"/>
        <end position="30"/>
    </location>
</feature>
<dbReference type="NCBIfam" id="TIGR01411">
    <property type="entry name" value="tatAE"/>
    <property type="match status" value="1"/>
</dbReference>
<protein>
    <recommendedName>
        <fullName evidence="9">Sec-independent protein translocase protein TatA</fullName>
    </recommendedName>
</protein>
<dbReference type="GO" id="GO:0008320">
    <property type="term" value="F:protein transmembrane transporter activity"/>
    <property type="evidence" value="ECO:0007669"/>
    <property type="project" value="UniProtKB-UniRule"/>
</dbReference>